<dbReference type="InterPro" id="IPR012337">
    <property type="entry name" value="RNaseH-like_sf"/>
</dbReference>
<protein>
    <recommendedName>
        <fullName evidence="1">HAT C-terminal dimerisation domain-containing protein</fullName>
    </recommendedName>
</protein>
<accession>A0AAV0X0M5</accession>
<dbReference type="InterPro" id="IPR008906">
    <property type="entry name" value="HATC_C_dom"/>
</dbReference>
<sequence length="94" mass="10810">MEALSVCNPEIYPNIFKLLTIFVTLPVSTAQNERSFSSLKKIKTYLRNTMGQKRLNGLAMLSINRKDRIESKQVLDELAVKKKTSTFNTVRLKF</sequence>
<dbReference type="Proteomes" id="UP001160148">
    <property type="component" value="Unassembled WGS sequence"/>
</dbReference>
<dbReference type="PANTHER" id="PTHR46289:SF14">
    <property type="entry name" value="DUF4371 DOMAIN-CONTAINING PROTEIN"/>
    <property type="match status" value="1"/>
</dbReference>
<evidence type="ECO:0000259" key="1">
    <source>
        <dbReference type="Pfam" id="PF05699"/>
    </source>
</evidence>
<organism evidence="2 3">
    <name type="scientific">Macrosiphum euphorbiae</name>
    <name type="common">potato aphid</name>
    <dbReference type="NCBI Taxonomy" id="13131"/>
    <lineage>
        <taxon>Eukaryota</taxon>
        <taxon>Metazoa</taxon>
        <taxon>Ecdysozoa</taxon>
        <taxon>Arthropoda</taxon>
        <taxon>Hexapoda</taxon>
        <taxon>Insecta</taxon>
        <taxon>Pterygota</taxon>
        <taxon>Neoptera</taxon>
        <taxon>Paraneoptera</taxon>
        <taxon>Hemiptera</taxon>
        <taxon>Sternorrhyncha</taxon>
        <taxon>Aphidomorpha</taxon>
        <taxon>Aphidoidea</taxon>
        <taxon>Aphididae</taxon>
        <taxon>Macrosiphini</taxon>
        <taxon>Macrosiphum</taxon>
    </lineage>
</organism>
<dbReference type="SUPFAM" id="SSF53098">
    <property type="entry name" value="Ribonuclease H-like"/>
    <property type="match status" value="1"/>
</dbReference>
<dbReference type="Pfam" id="PF05699">
    <property type="entry name" value="Dimer_Tnp_hAT"/>
    <property type="match status" value="1"/>
</dbReference>
<dbReference type="PANTHER" id="PTHR46289">
    <property type="entry name" value="52 KDA REPRESSOR OF THE INHIBITOR OF THE PROTEIN KINASE-LIKE PROTEIN-RELATED"/>
    <property type="match status" value="1"/>
</dbReference>
<feature type="domain" description="HAT C-terminal dimerisation" evidence="1">
    <location>
        <begin position="8"/>
        <end position="65"/>
    </location>
</feature>
<gene>
    <name evidence="2" type="ORF">MEUPH1_LOCUS16796</name>
</gene>
<dbReference type="AlphaFoldDB" id="A0AAV0X0M5"/>
<dbReference type="GO" id="GO:0046983">
    <property type="term" value="F:protein dimerization activity"/>
    <property type="evidence" value="ECO:0007669"/>
    <property type="project" value="InterPro"/>
</dbReference>
<comment type="caution">
    <text evidence="2">The sequence shown here is derived from an EMBL/GenBank/DDBJ whole genome shotgun (WGS) entry which is preliminary data.</text>
</comment>
<dbReference type="EMBL" id="CARXXK010000003">
    <property type="protein sequence ID" value="CAI6361638.1"/>
    <property type="molecule type" value="Genomic_DNA"/>
</dbReference>
<name>A0AAV0X0M5_9HEMI</name>
<keyword evidence="3" id="KW-1185">Reference proteome</keyword>
<evidence type="ECO:0000313" key="3">
    <source>
        <dbReference type="Proteomes" id="UP001160148"/>
    </source>
</evidence>
<reference evidence="2 3" key="1">
    <citation type="submission" date="2023-01" db="EMBL/GenBank/DDBJ databases">
        <authorList>
            <person name="Whitehead M."/>
        </authorList>
    </citation>
    <scope>NUCLEOTIDE SEQUENCE [LARGE SCALE GENOMIC DNA]</scope>
</reference>
<proteinExistence type="predicted"/>
<evidence type="ECO:0000313" key="2">
    <source>
        <dbReference type="EMBL" id="CAI6361638.1"/>
    </source>
</evidence>
<dbReference type="InterPro" id="IPR052958">
    <property type="entry name" value="IFN-induced_PKR_regulator"/>
</dbReference>